<evidence type="ECO:0000259" key="2">
    <source>
        <dbReference type="Pfam" id="PF13354"/>
    </source>
</evidence>
<protein>
    <recommendedName>
        <fullName evidence="2">Beta-lactamase class A catalytic domain-containing protein</fullName>
    </recommendedName>
</protein>
<proteinExistence type="predicted"/>
<dbReference type="PANTHER" id="PTHR35333">
    <property type="entry name" value="BETA-LACTAMASE"/>
    <property type="match status" value="1"/>
</dbReference>
<dbReference type="Pfam" id="PF17957">
    <property type="entry name" value="Big_7"/>
    <property type="match status" value="2"/>
</dbReference>
<evidence type="ECO:0000256" key="1">
    <source>
        <dbReference type="SAM" id="SignalP"/>
    </source>
</evidence>
<dbReference type="OrthoDB" id="9763643at2"/>
<comment type="caution">
    <text evidence="3">The sequence shown here is derived from an EMBL/GenBank/DDBJ whole genome shotgun (WGS) entry which is preliminary data.</text>
</comment>
<sequence length="477" mass="51427">MFKKVAVLALSGILLLSYGKTAIHASADTILGPEVTKYISSRGNTVSVGVYDGNTGKTYTYNPSKTYYTQSVVKMSMLADVLYQKIPITSYENTLLTRMIENSNNSAASTIWRQLGSDKKVQTFFQKVGMNHTIAGTGGWWGHTTTTVGDQLTLAKYFAYQNTLLTNGQRAYGLNLMRHVETDQRWGTGYGIPSGVSVALKNGWVTSNPPSKLFVNSVGYISGQGKSYVIAVLTTNNKSLAYGIDTINKISSLVWKEVPSTFPTIGYVDAPGNSATIQGQSVVKGWFLDKSGVAKIDVLVDGTVAGQAVLGDARADVQKAYPQYNNGKAGFHFPLNTTKYSEGKHTITIRETGKNGHVTTLSGKNITIDNVKGYVDNPKSGTTLMGTKNVSGWCLDVNGVSKIDVLIDGAVSGQAVYGDARADVLKAFPQYNNGKAGFHFPLDTTNYSNGKHTITIRETGKNGHVNTLSSITVTFKH</sequence>
<dbReference type="PANTHER" id="PTHR35333:SF3">
    <property type="entry name" value="BETA-LACTAMASE-TYPE TRANSPEPTIDASE FOLD CONTAINING PROTEIN"/>
    <property type="match status" value="1"/>
</dbReference>
<accession>A0A2N5HGU4</accession>
<dbReference type="Gene3D" id="2.60.40.10">
    <property type="entry name" value="Immunoglobulins"/>
    <property type="match status" value="1"/>
</dbReference>
<dbReference type="GO" id="GO:0008800">
    <property type="term" value="F:beta-lactamase activity"/>
    <property type="evidence" value="ECO:0007669"/>
    <property type="project" value="InterPro"/>
</dbReference>
<feature type="domain" description="Beta-lactamase class A catalytic" evidence="2">
    <location>
        <begin position="94"/>
        <end position="234"/>
    </location>
</feature>
<dbReference type="EMBL" id="PGVE01000042">
    <property type="protein sequence ID" value="PLS04739.1"/>
    <property type="molecule type" value="Genomic_DNA"/>
</dbReference>
<keyword evidence="1" id="KW-0732">Signal</keyword>
<dbReference type="GO" id="GO:0046677">
    <property type="term" value="P:response to antibiotic"/>
    <property type="evidence" value="ECO:0007669"/>
    <property type="project" value="InterPro"/>
</dbReference>
<dbReference type="GO" id="GO:0030655">
    <property type="term" value="P:beta-lactam antibiotic catabolic process"/>
    <property type="evidence" value="ECO:0007669"/>
    <property type="project" value="InterPro"/>
</dbReference>
<dbReference type="InterPro" id="IPR012338">
    <property type="entry name" value="Beta-lactam/transpept-like"/>
</dbReference>
<dbReference type="InterPro" id="IPR000871">
    <property type="entry name" value="Beta-lactam_class-A"/>
</dbReference>
<organism evidence="3 4">
    <name type="scientific">Neobacillus cucumis</name>
    <dbReference type="NCBI Taxonomy" id="1740721"/>
    <lineage>
        <taxon>Bacteria</taxon>
        <taxon>Bacillati</taxon>
        <taxon>Bacillota</taxon>
        <taxon>Bacilli</taxon>
        <taxon>Bacillales</taxon>
        <taxon>Bacillaceae</taxon>
        <taxon>Neobacillus</taxon>
    </lineage>
</organism>
<dbReference type="AlphaFoldDB" id="A0A2N5HGU4"/>
<dbReference type="Gene3D" id="3.40.710.10">
    <property type="entry name" value="DD-peptidase/beta-lactamase superfamily"/>
    <property type="match status" value="1"/>
</dbReference>
<dbReference type="InterPro" id="IPR013783">
    <property type="entry name" value="Ig-like_fold"/>
</dbReference>
<evidence type="ECO:0000313" key="4">
    <source>
        <dbReference type="Proteomes" id="UP000234950"/>
    </source>
</evidence>
<dbReference type="Proteomes" id="UP000234950">
    <property type="component" value="Unassembled WGS sequence"/>
</dbReference>
<gene>
    <name evidence="3" type="ORF">CVD27_10800</name>
</gene>
<keyword evidence="4" id="KW-1185">Reference proteome</keyword>
<dbReference type="InterPro" id="IPR045155">
    <property type="entry name" value="Beta-lactam_cat"/>
</dbReference>
<name>A0A2N5HGU4_9BACI</name>
<dbReference type="RefSeq" id="WP_101647920.1">
    <property type="nucleotide sequence ID" value="NZ_PGVE01000042.1"/>
</dbReference>
<feature type="signal peptide" evidence="1">
    <location>
        <begin position="1"/>
        <end position="22"/>
    </location>
</feature>
<feature type="chain" id="PRO_5039516488" description="Beta-lactamase class A catalytic domain-containing protein" evidence="1">
    <location>
        <begin position="23"/>
        <end position="477"/>
    </location>
</feature>
<dbReference type="Pfam" id="PF13354">
    <property type="entry name" value="Beta-lactamase2"/>
    <property type="match status" value="1"/>
</dbReference>
<dbReference type="SUPFAM" id="SSF56601">
    <property type="entry name" value="beta-lactamase/transpeptidase-like"/>
    <property type="match status" value="1"/>
</dbReference>
<reference evidence="3 4" key="1">
    <citation type="submission" date="2017-11" db="EMBL/GenBank/DDBJ databases">
        <title>Comparitive Functional Genomics of Dry Heat Resistant strains isolated from the Viking Spacecraft.</title>
        <authorList>
            <person name="Seuylemezian A."/>
            <person name="Cooper K."/>
            <person name="Vaishampayan P."/>
        </authorList>
    </citation>
    <scope>NUCLEOTIDE SEQUENCE [LARGE SCALE GENOMIC DNA]</scope>
    <source>
        <strain evidence="3 4">V32-6</strain>
    </source>
</reference>
<evidence type="ECO:0000313" key="3">
    <source>
        <dbReference type="EMBL" id="PLS04739.1"/>
    </source>
</evidence>